<evidence type="ECO:0000313" key="2">
    <source>
        <dbReference type="Proteomes" id="UP000664144"/>
    </source>
</evidence>
<dbReference type="InterPro" id="IPR025630">
    <property type="entry name" value="DUF4288"/>
</dbReference>
<evidence type="ECO:0000313" key="1">
    <source>
        <dbReference type="EMBL" id="MBO0360118.1"/>
    </source>
</evidence>
<accession>A0A939JEM6</accession>
<dbReference type="RefSeq" id="WP_206986059.1">
    <property type="nucleotide sequence ID" value="NZ_JAFLQZ010000016.1"/>
</dbReference>
<name>A0A939JEM6_9BACT</name>
<organism evidence="1 2">
    <name type="scientific">Hymenobacter telluris</name>
    <dbReference type="NCBI Taxonomy" id="2816474"/>
    <lineage>
        <taxon>Bacteria</taxon>
        <taxon>Pseudomonadati</taxon>
        <taxon>Bacteroidota</taxon>
        <taxon>Cytophagia</taxon>
        <taxon>Cytophagales</taxon>
        <taxon>Hymenobacteraceae</taxon>
        <taxon>Hymenobacter</taxon>
    </lineage>
</organism>
<protein>
    <submittedName>
        <fullName evidence="1">DUF4288 domain-containing protein</fullName>
    </submittedName>
</protein>
<dbReference type="AlphaFoldDB" id="A0A939JEM6"/>
<proteinExistence type="predicted"/>
<dbReference type="EMBL" id="JAFLQZ010000016">
    <property type="protein sequence ID" value="MBO0360118.1"/>
    <property type="molecule type" value="Genomic_DNA"/>
</dbReference>
<reference evidence="1" key="1">
    <citation type="submission" date="2021-03" db="EMBL/GenBank/DDBJ databases">
        <authorList>
            <person name="Kim M.K."/>
        </authorList>
    </citation>
    <scope>NUCLEOTIDE SEQUENCE</scope>
    <source>
        <strain evidence="1">BT186</strain>
    </source>
</reference>
<sequence length="110" mass="12570">METHEWYGARSVYELVGRGSQESGSRLFEERVVLVKASSLEEAINEAEQEALAYANEDSGFVYLGYINVYKLADTRIENKIEVYSLMRESALAPQEYINRFFDTGLERTG</sequence>
<dbReference type="Pfam" id="PF14119">
    <property type="entry name" value="DUF4288"/>
    <property type="match status" value="1"/>
</dbReference>
<gene>
    <name evidence="1" type="ORF">J0X19_19310</name>
</gene>
<comment type="caution">
    <text evidence="1">The sequence shown here is derived from an EMBL/GenBank/DDBJ whole genome shotgun (WGS) entry which is preliminary data.</text>
</comment>
<keyword evidence="2" id="KW-1185">Reference proteome</keyword>
<dbReference type="Proteomes" id="UP000664144">
    <property type="component" value="Unassembled WGS sequence"/>
</dbReference>